<name>A0AA88ARB2_FICCA</name>
<evidence type="ECO:0000313" key="10">
    <source>
        <dbReference type="EMBL" id="GMN56587.1"/>
    </source>
</evidence>
<feature type="region of interest" description="Disordered" evidence="6">
    <location>
        <begin position="141"/>
        <end position="161"/>
    </location>
</feature>
<feature type="domain" description="Myb-like" evidence="7">
    <location>
        <begin position="247"/>
        <end position="281"/>
    </location>
</feature>
<dbReference type="InterPro" id="IPR009057">
    <property type="entry name" value="Homeodomain-like_sf"/>
</dbReference>
<dbReference type="InterPro" id="IPR001005">
    <property type="entry name" value="SANT/Myb"/>
</dbReference>
<gene>
    <name evidence="10" type="ORF">TIFTF001_025701</name>
</gene>
<evidence type="ECO:0000256" key="1">
    <source>
        <dbReference type="ARBA" id="ARBA00022473"/>
    </source>
</evidence>
<dbReference type="GO" id="GO:0005634">
    <property type="term" value="C:nucleus"/>
    <property type="evidence" value="ECO:0007669"/>
    <property type="project" value="UniProtKB-ARBA"/>
</dbReference>
<dbReference type="InterPro" id="IPR036388">
    <property type="entry name" value="WH-like_DNA-bd_sf"/>
</dbReference>
<dbReference type="Pfam" id="PF04433">
    <property type="entry name" value="SWIRM"/>
    <property type="match status" value="1"/>
</dbReference>
<keyword evidence="4" id="KW-0804">Transcription</keyword>
<evidence type="ECO:0000256" key="4">
    <source>
        <dbReference type="ARBA" id="ARBA00023163"/>
    </source>
</evidence>
<dbReference type="GO" id="GO:0003677">
    <property type="term" value="F:DNA binding"/>
    <property type="evidence" value="ECO:0007669"/>
    <property type="project" value="UniProtKB-KW"/>
</dbReference>
<feature type="region of interest" description="Disordered" evidence="6">
    <location>
        <begin position="298"/>
        <end position="329"/>
    </location>
</feature>
<dbReference type="InterPro" id="IPR007526">
    <property type="entry name" value="SWIRM"/>
</dbReference>
<dbReference type="PROSITE" id="PS50090">
    <property type="entry name" value="MYB_LIKE"/>
    <property type="match status" value="1"/>
</dbReference>
<evidence type="ECO:0000256" key="3">
    <source>
        <dbReference type="ARBA" id="ARBA00023125"/>
    </source>
</evidence>
<protein>
    <recommendedName>
        <fullName evidence="12">SWI/SNF complex subunit SWI3A</fullName>
    </recommendedName>
</protein>
<dbReference type="FunFam" id="1.10.10.10:FF:000020">
    <property type="entry name" value="SWI/SNF complex subunit SMARCC2 isoform c"/>
    <property type="match status" value="1"/>
</dbReference>
<feature type="compositionally biased region" description="Polar residues" evidence="6">
    <location>
        <begin position="298"/>
        <end position="328"/>
    </location>
</feature>
<dbReference type="EMBL" id="BTGU01000064">
    <property type="protein sequence ID" value="GMN56587.1"/>
    <property type="molecule type" value="Genomic_DNA"/>
</dbReference>
<dbReference type="PANTHER" id="PTHR12802">
    <property type="entry name" value="SWI/SNF COMPLEX-RELATED"/>
    <property type="match status" value="1"/>
</dbReference>
<evidence type="ECO:0000256" key="6">
    <source>
        <dbReference type="SAM" id="MobiDB-lite"/>
    </source>
</evidence>
<comment type="caution">
    <text evidence="10">The sequence shown here is derived from an EMBL/GenBank/DDBJ whole genome shotgun (WGS) entry which is preliminary data.</text>
</comment>
<keyword evidence="3" id="KW-0238">DNA-binding</keyword>
<evidence type="ECO:0000259" key="7">
    <source>
        <dbReference type="PROSITE" id="PS50090"/>
    </source>
</evidence>
<dbReference type="Pfam" id="PF16495">
    <property type="entry name" value="SWIRM-assoc_1"/>
    <property type="match status" value="1"/>
</dbReference>
<accession>A0AA88ARB2</accession>
<dbReference type="AlphaFoldDB" id="A0AA88ARB2"/>
<keyword evidence="5" id="KW-0539">Nucleus</keyword>
<feature type="domain" description="SANT" evidence="9">
    <location>
        <begin position="242"/>
        <end position="293"/>
    </location>
</feature>
<feature type="domain" description="SWIRM" evidence="8">
    <location>
        <begin position="23"/>
        <end position="120"/>
    </location>
</feature>
<evidence type="ECO:0000259" key="9">
    <source>
        <dbReference type="PROSITE" id="PS51293"/>
    </source>
</evidence>
<keyword evidence="1" id="KW-0217">Developmental protein</keyword>
<evidence type="ECO:0000313" key="11">
    <source>
        <dbReference type="Proteomes" id="UP001187192"/>
    </source>
</evidence>
<keyword evidence="11" id="KW-1185">Reference proteome</keyword>
<dbReference type="Gene3D" id="1.10.10.10">
    <property type="entry name" value="Winged helix-like DNA-binding domain superfamily/Winged helix DNA-binding domain"/>
    <property type="match status" value="1"/>
</dbReference>
<dbReference type="CDD" id="cd00167">
    <property type="entry name" value="SANT"/>
    <property type="match status" value="1"/>
</dbReference>
<dbReference type="SUPFAM" id="SSF46689">
    <property type="entry name" value="Homeodomain-like"/>
    <property type="match status" value="2"/>
</dbReference>
<dbReference type="PROSITE" id="PS51293">
    <property type="entry name" value="SANT"/>
    <property type="match status" value="1"/>
</dbReference>
<organism evidence="10 11">
    <name type="scientific">Ficus carica</name>
    <name type="common">Common fig</name>
    <dbReference type="NCBI Taxonomy" id="3494"/>
    <lineage>
        <taxon>Eukaryota</taxon>
        <taxon>Viridiplantae</taxon>
        <taxon>Streptophyta</taxon>
        <taxon>Embryophyta</taxon>
        <taxon>Tracheophyta</taxon>
        <taxon>Spermatophyta</taxon>
        <taxon>Magnoliopsida</taxon>
        <taxon>eudicotyledons</taxon>
        <taxon>Gunneridae</taxon>
        <taxon>Pentapetalae</taxon>
        <taxon>rosids</taxon>
        <taxon>fabids</taxon>
        <taxon>Rosales</taxon>
        <taxon>Moraceae</taxon>
        <taxon>Ficeae</taxon>
        <taxon>Ficus</taxon>
    </lineage>
</organism>
<dbReference type="PROSITE" id="PS50934">
    <property type="entry name" value="SWIRM"/>
    <property type="match status" value="1"/>
</dbReference>
<evidence type="ECO:0000256" key="2">
    <source>
        <dbReference type="ARBA" id="ARBA00023015"/>
    </source>
</evidence>
<evidence type="ECO:0000256" key="5">
    <source>
        <dbReference type="ARBA" id="ARBA00023242"/>
    </source>
</evidence>
<dbReference type="PANTHER" id="PTHR12802:SF140">
    <property type="entry name" value="SWI_SNF COMPLEX SUBUNIT SWI3A"/>
    <property type="match status" value="1"/>
</dbReference>
<dbReference type="InterPro" id="IPR017884">
    <property type="entry name" value="SANT_dom"/>
</dbReference>
<dbReference type="Gene3D" id="1.10.10.60">
    <property type="entry name" value="Homeodomain-like"/>
    <property type="match status" value="1"/>
</dbReference>
<reference evidence="10" key="1">
    <citation type="submission" date="2023-07" db="EMBL/GenBank/DDBJ databases">
        <title>draft genome sequence of fig (Ficus carica).</title>
        <authorList>
            <person name="Takahashi T."/>
            <person name="Nishimura K."/>
        </authorList>
    </citation>
    <scope>NUCLEOTIDE SEQUENCE</scope>
</reference>
<evidence type="ECO:0000259" key="8">
    <source>
        <dbReference type="PROSITE" id="PS50934"/>
    </source>
</evidence>
<dbReference type="Pfam" id="PF00249">
    <property type="entry name" value="Myb_DNA-binding"/>
    <property type="match status" value="1"/>
</dbReference>
<sequence length="571" mass="63812">MELFHHDPNSHQTRPDEPELDLYTIPSYSSWFVWDEIHETERISLKEFFHGSSISRTPKIYKEYRDFIINKYREEPSRRLTFTEVRKSLVGDANLLHKVFLFLEKWGLINFSASPDDEEEERSRVRVRVEEGVPNGIRVVASPNSIKPISPPPNAEKKGDAAVDGGVKLPPLSSYLDVFADLMKQNDVVCGNCGDRCNSGHYQYTKGDNFVICEKCFKNGNYGENKSVDDFKLNESIQDGGKNGAVWTEAETLLLLESVLKHGDDWELVTQNVPTKTKLDCIAKLIELPFGEVLGSATHTKGNTSDPIGNSNSLEQAPLSPSENQETVKTGDLCDEKIDEGEQNGDAVEQGPPLKRQRIASLSSSGGSLMEQTCNRMVMCFLQVARISTMVGPHIAAAAAEAAVTSLCDEYFYPREIFDGDVNDYVTDGLQTPIADSETKRVVEAEDLEMKEGPTQSENQDSFSTKDDIPATLRIRTAVATALGAAAARAKLLADQEEREIEHLVANIIGTEMKKLHCKVEHFEDLEMIMRKQHAEMEELEDFLLAERIKVLQTAVKAGIPRWKNRPSVKS</sequence>
<evidence type="ECO:0008006" key="12">
    <source>
        <dbReference type="Google" id="ProtNLM"/>
    </source>
</evidence>
<keyword evidence="2" id="KW-0805">Transcription regulation</keyword>
<proteinExistence type="predicted"/>
<dbReference type="Proteomes" id="UP001187192">
    <property type="component" value="Unassembled WGS sequence"/>
</dbReference>
<dbReference type="InterPro" id="IPR032451">
    <property type="entry name" value="SMARCC_C"/>
</dbReference>
<dbReference type="SMART" id="SM00717">
    <property type="entry name" value="SANT"/>
    <property type="match status" value="1"/>
</dbReference>